<dbReference type="InterPro" id="IPR001610">
    <property type="entry name" value="PAC"/>
</dbReference>
<evidence type="ECO:0000259" key="6">
    <source>
        <dbReference type="PROSITE" id="PS50109"/>
    </source>
</evidence>
<dbReference type="SMART" id="SM00086">
    <property type="entry name" value="PAC"/>
    <property type="match status" value="5"/>
</dbReference>
<dbReference type="Gene3D" id="1.10.287.130">
    <property type="match status" value="1"/>
</dbReference>
<dbReference type="SMART" id="SM00091">
    <property type="entry name" value="PAS"/>
    <property type="match status" value="5"/>
</dbReference>
<dbReference type="PANTHER" id="PTHR43304:SF1">
    <property type="entry name" value="PAC DOMAIN-CONTAINING PROTEIN"/>
    <property type="match status" value="1"/>
</dbReference>
<feature type="domain" description="PAS" evidence="7">
    <location>
        <begin position="190"/>
        <end position="257"/>
    </location>
</feature>
<protein>
    <recommendedName>
        <fullName evidence="2">histidine kinase</fullName>
        <ecNumber evidence="2">2.7.13.3</ecNumber>
    </recommendedName>
</protein>
<dbReference type="InterPro" id="IPR005467">
    <property type="entry name" value="His_kinase_dom"/>
</dbReference>
<dbReference type="EMBL" id="JACIGE010000008">
    <property type="protein sequence ID" value="MBB4247912.1"/>
    <property type="molecule type" value="Genomic_DNA"/>
</dbReference>
<dbReference type="EC" id="2.7.13.3" evidence="2"/>
<dbReference type="InterPro" id="IPR036890">
    <property type="entry name" value="HATPase_C_sf"/>
</dbReference>
<dbReference type="Gene3D" id="3.30.450.20">
    <property type="entry name" value="PAS domain"/>
    <property type="match status" value="5"/>
</dbReference>
<evidence type="ECO:0000313" key="10">
    <source>
        <dbReference type="Proteomes" id="UP000587070"/>
    </source>
</evidence>
<keyword evidence="5" id="KW-0418">Kinase</keyword>
<comment type="catalytic activity">
    <reaction evidence="1">
        <text>ATP + protein L-histidine = ADP + protein N-phospho-L-histidine.</text>
        <dbReference type="EC" id="2.7.13.3"/>
    </reaction>
</comment>
<feature type="domain" description="PAC" evidence="8">
    <location>
        <begin position="525"/>
        <end position="580"/>
    </location>
</feature>
<dbReference type="NCBIfam" id="TIGR00229">
    <property type="entry name" value="sensory_box"/>
    <property type="match status" value="5"/>
</dbReference>
<dbReference type="PRINTS" id="PR00344">
    <property type="entry name" value="BCTRLSENSOR"/>
</dbReference>
<dbReference type="SUPFAM" id="SSF47384">
    <property type="entry name" value="Homodimeric domain of signal transducing histidine kinase"/>
    <property type="match status" value="1"/>
</dbReference>
<evidence type="ECO:0000256" key="2">
    <source>
        <dbReference type="ARBA" id="ARBA00012438"/>
    </source>
</evidence>
<dbReference type="RefSeq" id="WP_153116945.1">
    <property type="nucleotide sequence ID" value="NZ_JACIGE010000008.1"/>
</dbReference>
<sequence length="1006" mass="110981">MDASSINVFLLASTLVCAIAAALLLARNRQLAGLLALRGQKQTGATNADSLTAALLASEERHAKTFALLPEVLSVSDVESGLLIEVNEAWTATSGFSRAEAIGRTSAELGLWCDEGDRLELLAQLRRKGKVVDHAVSMRHKNGNIIRCEMSGEIFSVQGRSFLLMMTRDITARLAVLAAQHQAEAALRESETKFSRVFQLLPDLAMISDADSGMLIDMNEQWTPMTGWTHAEAIGRSSLDIGFWASPADRREVIRELAEKGQIQRHDIRLRRKNGELFIAEYSGRFFSAGEHRYLISLIADVNAQRLGELERLQALEAKAASERKLRAIFDQAFQLIGTLSLDGILLEVNQAALRLVGAEAAAVLSQPFWEGPWWRHDPEKQRWLRDAIRLAANGEDVRAEVLSIDADKQLRQIDFSLRPLRDDAGRVSMLIAEGRDITALKRTSGALAISEAKFAGAFKASLDSMTISRLDTGIFIEVNEAFERMTGWPRDEAVQRDAFDLGLWPFPEEREQRLAMLRKQGFVQEFPCRTRLRNGEIRNCMGNASIIHVVNDRGEQENYLLSVMRDVTEQKRAEEHLRESERKFSLIFRLSPQPLAVAGMTHGRYIDVNDAWVDTLGIAREDAIGHTASELGLWASTDDRARLLEKLELQGSVDRFACAYRLRDGTLMHCLTSGRVFSFRGQKRAIFSFTDVTLQNEARQRIEDINETLEQRVSERTAALEESYRELATALDSLKLTQAELFRAEKMAALGALVAGVAHELNTPIGNGVTVASTLAERTREFVAEIGSGGLRRSTLNDFVDTAKTASELLLRNLAQASELVTSFKQVSVDQSSEQRRSFDLATVIEEVVATLLPNLRKTPYRIELTLAAGITLDSYPGPLGQVISNFINNAVLHAFEGRDSGHMRIESHELDDGTVEIVFSDDGVGIVEENLRRIFDPFFTTRLGRGGSGLGLHIVHNIVSGTLGGRITVDSQSGAGTRFTLTLPSAAPAAKATPTAGGRLPGAA</sequence>
<dbReference type="SUPFAM" id="SSF55874">
    <property type="entry name" value="ATPase domain of HSP90 chaperone/DNA topoisomerase II/histidine kinase"/>
    <property type="match status" value="1"/>
</dbReference>
<name>A0A840GHE8_RHOTE</name>
<dbReference type="Pfam" id="PF02518">
    <property type="entry name" value="HATPase_c"/>
    <property type="match status" value="1"/>
</dbReference>
<dbReference type="InterPro" id="IPR036097">
    <property type="entry name" value="HisK_dim/P_sf"/>
</dbReference>
<dbReference type="InterPro" id="IPR003594">
    <property type="entry name" value="HATPase_dom"/>
</dbReference>
<keyword evidence="4" id="KW-0808">Transferase</keyword>
<dbReference type="CDD" id="cd00130">
    <property type="entry name" value="PAS"/>
    <property type="match status" value="5"/>
</dbReference>
<dbReference type="Proteomes" id="UP000587070">
    <property type="component" value="Unassembled WGS sequence"/>
</dbReference>
<evidence type="ECO:0000256" key="5">
    <source>
        <dbReference type="ARBA" id="ARBA00022777"/>
    </source>
</evidence>
<keyword evidence="3" id="KW-0597">Phosphoprotein</keyword>
<proteinExistence type="predicted"/>
<dbReference type="AlphaFoldDB" id="A0A840GHE8"/>
<feature type="domain" description="PAS" evidence="7">
    <location>
        <begin position="451"/>
        <end position="500"/>
    </location>
</feature>
<accession>A0A840GHE8</accession>
<evidence type="ECO:0000256" key="3">
    <source>
        <dbReference type="ARBA" id="ARBA00022553"/>
    </source>
</evidence>
<dbReference type="Gene3D" id="3.30.565.10">
    <property type="entry name" value="Histidine kinase-like ATPase, C-terminal domain"/>
    <property type="match status" value="1"/>
</dbReference>
<feature type="domain" description="Histidine kinase" evidence="6">
    <location>
        <begin position="757"/>
        <end position="989"/>
    </location>
</feature>
<dbReference type="SMART" id="SM00387">
    <property type="entry name" value="HATPase_c"/>
    <property type="match status" value="1"/>
</dbReference>
<dbReference type="InterPro" id="IPR035965">
    <property type="entry name" value="PAS-like_dom_sf"/>
</dbReference>
<evidence type="ECO:0000313" key="9">
    <source>
        <dbReference type="EMBL" id="MBB4247912.1"/>
    </source>
</evidence>
<feature type="domain" description="PAS" evidence="7">
    <location>
        <begin position="322"/>
        <end position="396"/>
    </location>
</feature>
<feature type="domain" description="PAC" evidence="8">
    <location>
        <begin position="396"/>
        <end position="450"/>
    </location>
</feature>
<dbReference type="SUPFAM" id="SSF55785">
    <property type="entry name" value="PYP-like sensor domain (PAS domain)"/>
    <property type="match status" value="5"/>
</dbReference>
<dbReference type="InterPro" id="IPR000014">
    <property type="entry name" value="PAS"/>
</dbReference>
<gene>
    <name evidence="9" type="ORF">GGD90_002298</name>
</gene>
<dbReference type="InterPro" id="IPR013656">
    <property type="entry name" value="PAS_4"/>
</dbReference>
<reference evidence="9 10" key="1">
    <citation type="submission" date="2020-08" db="EMBL/GenBank/DDBJ databases">
        <title>Genome sequencing of Purple Non-Sulfur Bacteria from various extreme environments.</title>
        <authorList>
            <person name="Mayer M."/>
        </authorList>
    </citation>
    <scope>NUCLEOTIDE SEQUENCE [LARGE SCALE GENOMIC DNA]</scope>
    <source>
        <strain evidence="9 10">2761</strain>
    </source>
</reference>
<dbReference type="PROSITE" id="PS50113">
    <property type="entry name" value="PAC"/>
    <property type="match status" value="2"/>
</dbReference>
<evidence type="ECO:0000256" key="1">
    <source>
        <dbReference type="ARBA" id="ARBA00000085"/>
    </source>
</evidence>
<dbReference type="InterPro" id="IPR000700">
    <property type="entry name" value="PAS-assoc_C"/>
</dbReference>
<organism evidence="9 10">
    <name type="scientific">Rhodocyclus tenuis</name>
    <name type="common">Rhodospirillum tenue</name>
    <dbReference type="NCBI Taxonomy" id="1066"/>
    <lineage>
        <taxon>Bacteria</taxon>
        <taxon>Pseudomonadati</taxon>
        <taxon>Pseudomonadota</taxon>
        <taxon>Betaproteobacteria</taxon>
        <taxon>Rhodocyclales</taxon>
        <taxon>Rhodocyclaceae</taxon>
        <taxon>Rhodocyclus</taxon>
    </lineage>
</organism>
<dbReference type="InterPro" id="IPR004358">
    <property type="entry name" value="Sig_transdc_His_kin-like_C"/>
</dbReference>
<evidence type="ECO:0000259" key="8">
    <source>
        <dbReference type="PROSITE" id="PS50113"/>
    </source>
</evidence>
<dbReference type="GO" id="GO:0000155">
    <property type="term" value="F:phosphorelay sensor kinase activity"/>
    <property type="evidence" value="ECO:0007669"/>
    <property type="project" value="InterPro"/>
</dbReference>
<evidence type="ECO:0000259" key="7">
    <source>
        <dbReference type="PROSITE" id="PS50112"/>
    </source>
</evidence>
<keyword evidence="10" id="KW-1185">Reference proteome</keyword>
<comment type="caution">
    <text evidence="9">The sequence shown here is derived from an EMBL/GenBank/DDBJ whole genome shotgun (WGS) entry which is preliminary data.</text>
</comment>
<dbReference type="PROSITE" id="PS50109">
    <property type="entry name" value="HIS_KIN"/>
    <property type="match status" value="1"/>
</dbReference>
<evidence type="ECO:0000256" key="4">
    <source>
        <dbReference type="ARBA" id="ARBA00022679"/>
    </source>
</evidence>
<dbReference type="PANTHER" id="PTHR43304">
    <property type="entry name" value="PHYTOCHROME-LIKE PROTEIN CPH1"/>
    <property type="match status" value="1"/>
</dbReference>
<dbReference type="PROSITE" id="PS50112">
    <property type="entry name" value="PAS"/>
    <property type="match status" value="3"/>
</dbReference>
<dbReference type="Pfam" id="PF13426">
    <property type="entry name" value="PAS_9"/>
    <property type="match status" value="4"/>
</dbReference>
<dbReference type="OrthoDB" id="9812260at2"/>
<dbReference type="Pfam" id="PF08448">
    <property type="entry name" value="PAS_4"/>
    <property type="match status" value="1"/>
</dbReference>
<dbReference type="InterPro" id="IPR052162">
    <property type="entry name" value="Sensor_kinase/Photoreceptor"/>
</dbReference>